<evidence type="ECO:0000313" key="1">
    <source>
        <dbReference type="EMBL" id="CDW34020.1"/>
    </source>
</evidence>
<sequence length="63" mass="7181">MGSCSTIGTIFDIIQIRKKYIVPIFLVLLNSIDSNSILIFNLNSIGLNHCLNYPTVQPFYFRT</sequence>
<name>A0A0K2U7J7_LEPSM</name>
<protein>
    <submittedName>
        <fullName evidence="1">Uncharacterized protein</fullName>
    </submittedName>
</protein>
<proteinExistence type="predicted"/>
<organism evidence="1">
    <name type="scientific">Lepeophtheirus salmonis</name>
    <name type="common">Salmon louse</name>
    <name type="synonym">Caligus salmonis</name>
    <dbReference type="NCBI Taxonomy" id="72036"/>
    <lineage>
        <taxon>Eukaryota</taxon>
        <taxon>Metazoa</taxon>
        <taxon>Ecdysozoa</taxon>
        <taxon>Arthropoda</taxon>
        <taxon>Crustacea</taxon>
        <taxon>Multicrustacea</taxon>
        <taxon>Hexanauplia</taxon>
        <taxon>Copepoda</taxon>
        <taxon>Siphonostomatoida</taxon>
        <taxon>Caligidae</taxon>
        <taxon>Lepeophtheirus</taxon>
    </lineage>
</organism>
<accession>A0A0K2U7J7</accession>
<reference evidence="1" key="1">
    <citation type="submission" date="2014-05" db="EMBL/GenBank/DDBJ databases">
        <authorList>
            <person name="Chronopoulou M."/>
        </authorList>
    </citation>
    <scope>NUCLEOTIDE SEQUENCE</scope>
    <source>
        <tissue evidence="1">Whole organism</tissue>
    </source>
</reference>
<dbReference type="AlphaFoldDB" id="A0A0K2U7J7"/>
<dbReference type="EMBL" id="HACA01016659">
    <property type="protein sequence ID" value="CDW34020.1"/>
    <property type="molecule type" value="Transcribed_RNA"/>
</dbReference>